<keyword evidence="4 6" id="KW-1133">Transmembrane helix</keyword>
<evidence type="ECO:0000259" key="7">
    <source>
        <dbReference type="Pfam" id="PF00892"/>
    </source>
</evidence>
<accession>A0ABV2A7B0</accession>
<evidence type="ECO:0000256" key="4">
    <source>
        <dbReference type="ARBA" id="ARBA00022989"/>
    </source>
</evidence>
<dbReference type="Proteomes" id="UP001465331">
    <property type="component" value="Unassembled WGS sequence"/>
</dbReference>
<feature type="transmembrane region" description="Helical" evidence="6">
    <location>
        <begin position="69"/>
        <end position="87"/>
    </location>
</feature>
<name>A0ABV2A7B0_9GAMM</name>
<gene>
    <name evidence="8" type="ORF">ABSH63_01940</name>
</gene>
<dbReference type="PANTHER" id="PTHR32322">
    <property type="entry name" value="INNER MEMBRANE TRANSPORTER"/>
    <property type="match status" value="1"/>
</dbReference>
<dbReference type="InterPro" id="IPR050638">
    <property type="entry name" value="AA-Vitamin_Transporters"/>
</dbReference>
<evidence type="ECO:0000256" key="6">
    <source>
        <dbReference type="SAM" id="Phobius"/>
    </source>
</evidence>
<feature type="transmembrane region" description="Helical" evidence="6">
    <location>
        <begin position="7"/>
        <end position="31"/>
    </location>
</feature>
<dbReference type="PANTHER" id="PTHR32322:SF2">
    <property type="entry name" value="EAMA DOMAIN-CONTAINING PROTEIN"/>
    <property type="match status" value="1"/>
</dbReference>
<dbReference type="EMBL" id="JBEPIJ010000002">
    <property type="protein sequence ID" value="MES0872776.1"/>
    <property type="molecule type" value="Genomic_DNA"/>
</dbReference>
<dbReference type="InterPro" id="IPR000620">
    <property type="entry name" value="EamA_dom"/>
</dbReference>
<evidence type="ECO:0000256" key="5">
    <source>
        <dbReference type="ARBA" id="ARBA00023136"/>
    </source>
</evidence>
<sequence>MRASRPLQVTIAFAIVYLVWGSTYLAIRIGVQDLPPVLFAGVRFLLAAPLMFAYAWLRGARLPSSRRDWALIGLTAVLMLVGGNGLVTWAEHWVESNQAALIIATSAIWMAALGALGGRGDRLSWPAGAGLLLGLAGVALLVGGGLQLRSAPWFAYAALLAAPILWAAGSVIARRYPLGCAPLMAAALQMLVTGVIMTALGLALGDARRWSPTPESLGALLYLVVFGSCIAYGAYYWLVHEVTPAQLGTYAYVNPAIAVLLGWWWLDEVMALPQIAGTLVILAGVVLVTLASRAPPVR</sequence>
<dbReference type="Pfam" id="PF00892">
    <property type="entry name" value="EamA"/>
    <property type="match status" value="2"/>
</dbReference>
<keyword evidence="5 6" id="KW-0472">Membrane</keyword>
<dbReference type="InterPro" id="IPR037185">
    <property type="entry name" value="EmrE-like"/>
</dbReference>
<feature type="transmembrane region" description="Helical" evidence="6">
    <location>
        <begin position="217"/>
        <end position="238"/>
    </location>
</feature>
<evidence type="ECO:0000313" key="9">
    <source>
        <dbReference type="Proteomes" id="UP001465331"/>
    </source>
</evidence>
<feature type="transmembrane region" description="Helical" evidence="6">
    <location>
        <begin position="272"/>
        <end position="291"/>
    </location>
</feature>
<feature type="transmembrane region" description="Helical" evidence="6">
    <location>
        <begin position="250"/>
        <end position="266"/>
    </location>
</feature>
<feature type="transmembrane region" description="Helical" evidence="6">
    <location>
        <begin position="37"/>
        <end position="57"/>
    </location>
</feature>
<feature type="transmembrane region" description="Helical" evidence="6">
    <location>
        <begin position="153"/>
        <end position="173"/>
    </location>
</feature>
<comment type="similarity">
    <text evidence="2">Belongs to the EamA transporter family.</text>
</comment>
<protein>
    <submittedName>
        <fullName evidence="8">EamA family transporter</fullName>
    </submittedName>
</protein>
<reference evidence="8 9" key="1">
    <citation type="submission" date="2024-06" db="EMBL/GenBank/DDBJ databases">
        <authorList>
            <person name="Li Z."/>
            <person name="Jiang Y."/>
        </authorList>
    </citation>
    <scope>NUCLEOTIDE SEQUENCE [LARGE SCALE GENOMIC DNA]</scope>
    <source>
        <strain evidence="8 9">HSW-8</strain>
    </source>
</reference>
<feature type="transmembrane region" description="Helical" evidence="6">
    <location>
        <begin position="99"/>
        <end position="117"/>
    </location>
</feature>
<feature type="transmembrane region" description="Helical" evidence="6">
    <location>
        <begin position="185"/>
        <end position="205"/>
    </location>
</feature>
<feature type="domain" description="EamA" evidence="7">
    <location>
        <begin position="12"/>
        <end position="142"/>
    </location>
</feature>
<evidence type="ECO:0000256" key="3">
    <source>
        <dbReference type="ARBA" id="ARBA00022692"/>
    </source>
</evidence>
<proteinExistence type="inferred from homology"/>
<dbReference type="RefSeq" id="WP_352886931.1">
    <property type="nucleotide sequence ID" value="NZ_JBEPIJ010000002.1"/>
</dbReference>
<dbReference type="SUPFAM" id="SSF103481">
    <property type="entry name" value="Multidrug resistance efflux transporter EmrE"/>
    <property type="match status" value="2"/>
</dbReference>
<comment type="subcellular location">
    <subcellularLocation>
        <location evidence="1">Membrane</location>
        <topology evidence="1">Multi-pass membrane protein</topology>
    </subcellularLocation>
</comment>
<evidence type="ECO:0000256" key="2">
    <source>
        <dbReference type="ARBA" id="ARBA00007362"/>
    </source>
</evidence>
<feature type="domain" description="EamA" evidence="7">
    <location>
        <begin position="154"/>
        <end position="289"/>
    </location>
</feature>
<feature type="transmembrane region" description="Helical" evidence="6">
    <location>
        <begin position="129"/>
        <end position="147"/>
    </location>
</feature>
<keyword evidence="3 6" id="KW-0812">Transmembrane</keyword>
<evidence type="ECO:0000313" key="8">
    <source>
        <dbReference type="EMBL" id="MES0872776.1"/>
    </source>
</evidence>
<keyword evidence="9" id="KW-1185">Reference proteome</keyword>
<comment type="caution">
    <text evidence="8">The sequence shown here is derived from an EMBL/GenBank/DDBJ whole genome shotgun (WGS) entry which is preliminary data.</text>
</comment>
<organism evidence="8 9">
    <name type="scientific">Sinimarinibacterium thermocellulolyticum</name>
    <dbReference type="NCBI Taxonomy" id="3170016"/>
    <lineage>
        <taxon>Bacteria</taxon>
        <taxon>Pseudomonadati</taxon>
        <taxon>Pseudomonadota</taxon>
        <taxon>Gammaproteobacteria</taxon>
        <taxon>Nevskiales</taxon>
        <taxon>Nevskiaceae</taxon>
        <taxon>Sinimarinibacterium</taxon>
    </lineage>
</organism>
<evidence type="ECO:0000256" key="1">
    <source>
        <dbReference type="ARBA" id="ARBA00004141"/>
    </source>
</evidence>